<evidence type="ECO:0000256" key="1">
    <source>
        <dbReference type="SAM" id="MobiDB-lite"/>
    </source>
</evidence>
<dbReference type="AlphaFoldDB" id="A0A1F6MQ00"/>
<reference evidence="2 3" key="1">
    <citation type="journal article" date="2016" name="Nat. Commun.">
        <title>Thousands of microbial genomes shed light on interconnected biogeochemical processes in an aquifer system.</title>
        <authorList>
            <person name="Anantharaman K."/>
            <person name="Brown C.T."/>
            <person name="Hug L.A."/>
            <person name="Sharon I."/>
            <person name="Castelle C.J."/>
            <person name="Probst A.J."/>
            <person name="Thomas B.C."/>
            <person name="Singh A."/>
            <person name="Wilkins M.J."/>
            <person name="Karaoz U."/>
            <person name="Brodie E.L."/>
            <person name="Williams K.H."/>
            <person name="Hubbard S.S."/>
            <person name="Banfield J.F."/>
        </authorList>
    </citation>
    <scope>NUCLEOTIDE SEQUENCE [LARGE SCALE GENOMIC DNA]</scope>
</reference>
<proteinExistence type="predicted"/>
<accession>A0A1F6MQ00</accession>
<feature type="region of interest" description="Disordered" evidence="1">
    <location>
        <begin position="26"/>
        <end position="57"/>
    </location>
</feature>
<evidence type="ECO:0000313" key="3">
    <source>
        <dbReference type="Proteomes" id="UP000177457"/>
    </source>
</evidence>
<dbReference type="EMBL" id="MFQE01000022">
    <property type="protein sequence ID" value="OGH73717.1"/>
    <property type="molecule type" value="Genomic_DNA"/>
</dbReference>
<gene>
    <name evidence="2" type="ORF">A3C90_02935</name>
</gene>
<comment type="caution">
    <text evidence="2">The sequence shown here is derived from an EMBL/GenBank/DDBJ whole genome shotgun (WGS) entry which is preliminary data.</text>
</comment>
<organism evidence="2 3">
    <name type="scientific">Candidatus Magasanikbacteria bacterium RIFCSPHIGHO2_02_FULL_51_14</name>
    <dbReference type="NCBI Taxonomy" id="1798683"/>
    <lineage>
        <taxon>Bacteria</taxon>
        <taxon>Candidatus Magasanikiibacteriota</taxon>
    </lineage>
</organism>
<feature type="compositionally biased region" description="Polar residues" evidence="1">
    <location>
        <begin position="38"/>
        <end position="48"/>
    </location>
</feature>
<dbReference type="Proteomes" id="UP000177457">
    <property type="component" value="Unassembled WGS sequence"/>
</dbReference>
<protein>
    <submittedName>
        <fullName evidence="2">Uncharacterized protein</fullName>
    </submittedName>
</protein>
<name>A0A1F6MQ00_9BACT</name>
<evidence type="ECO:0000313" key="2">
    <source>
        <dbReference type="EMBL" id="OGH73717.1"/>
    </source>
</evidence>
<sequence length="68" mass="7786">MGRDEKVNNKKYRFKKTVRLISFFPPGHATHDVESRTSDASQTGSPFSSHADGTPVRHVEKRCIRERT</sequence>